<dbReference type="AlphaFoldDB" id="A0A8S1JCU2"/>
<protein>
    <recommendedName>
        <fullName evidence="4">GINS subunit domain-containing protein</fullName>
    </recommendedName>
</protein>
<dbReference type="EMBL" id="CAJHUC010002175">
    <property type="protein sequence ID" value="CAD7703345.1"/>
    <property type="molecule type" value="Genomic_DNA"/>
</dbReference>
<evidence type="ECO:0008006" key="4">
    <source>
        <dbReference type="Google" id="ProtNLM"/>
    </source>
</evidence>
<evidence type="ECO:0000256" key="1">
    <source>
        <dbReference type="SAM" id="MobiDB-lite"/>
    </source>
</evidence>
<keyword evidence="3" id="KW-1185">Reference proteome</keyword>
<evidence type="ECO:0000313" key="3">
    <source>
        <dbReference type="Proteomes" id="UP000708148"/>
    </source>
</evidence>
<organism evidence="2 3">
    <name type="scientific">Ostreobium quekettii</name>
    <dbReference type="NCBI Taxonomy" id="121088"/>
    <lineage>
        <taxon>Eukaryota</taxon>
        <taxon>Viridiplantae</taxon>
        <taxon>Chlorophyta</taxon>
        <taxon>core chlorophytes</taxon>
        <taxon>Ulvophyceae</taxon>
        <taxon>TCBD clade</taxon>
        <taxon>Bryopsidales</taxon>
        <taxon>Ostreobineae</taxon>
        <taxon>Ostreobiaceae</taxon>
        <taxon>Ostreobium</taxon>
    </lineage>
</organism>
<dbReference type="PANTHER" id="PTHR12772:SF0">
    <property type="entry name" value="DNA REPLICATION COMPLEX GINS PROTEIN PSF2"/>
    <property type="match status" value="1"/>
</dbReference>
<dbReference type="GO" id="GO:0000811">
    <property type="term" value="C:GINS complex"/>
    <property type="evidence" value="ECO:0007669"/>
    <property type="project" value="TreeGrafter"/>
</dbReference>
<dbReference type="Gene3D" id="1.20.58.1020">
    <property type="match status" value="1"/>
</dbReference>
<comment type="caution">
    <text evidence="2">The sequence shown here is derived from an EMBL/GenBank/DDBJ whole genome shotgun (WGS) entry which is preliminary data.</text>
</comment>
<name>A0A8S1JCU2_9CHLO</name>
<feature type="region of interest" description="Disordered" evidence="1">
    <location>
        <begin position="78"/>
        <end position="98"/>
    </location>
</feature>
<dbReference type="InterPro" id="IPR007257">
    <property type="entry name" value="GINS_Psf2"/>
</dbReference>
<dbReference type="OrthoDB" id="1938138at2759"/>
<feature type="region of interest" description="Disordered" evidence="1">
    <location>
        <begin position="1"/>
        <end position="44"/>
    </location>
</feature>
<dbReference type="SUPFAM" id="SSF158573">
    <property type="entry name" value="GINS helical bundle-like"/>
    <property type="match status" value="1"/>
</dbReference>
<dbReference type="InterPro" id="IPR036224">
    <property type="entry name" value="GINS_bundle-like_dom_sf"/>
</dbReference>
<evidence type="ECO:0000313" key="2">
    <source>
        <dbReference type="EMBL" id="CAD7703345.1"/>
    </source>
</evidence>
<reference evidence="2" key="1">
    <citation type="submission" date="2020-12" db="EMBL/GenBank/DDBJ databases">
        <authorList>
            <person name="Iha C."/>
        </authorList>
    </citation>
    <scope>NUCLEOTIDE SEQUENCE</scope>
</reference>
<gene>
    <name evidence="2" type="ORF">OSTQU699_LOCUS8702</name>
</gene>
<dbReference type="GO" id="GO:0000727">
    <property type="term" value="P:double-strand break repair via break-induced replication"/>
    <property type="evidence" value="ECO:0007669"/>
    <property type="project" value="TreeGrafter"/>
</dbReference>
<dbReference type="Proteomes" id="UP000708148">
    <property type="component" value="Unassembled WGS sequence"/>
</dbReference>
<sequence length="338" mass="36246">MTLLPPMPTYSPQSRVGRRGATVLPSGRKETDPPRAAAAQPSGLTSAAPLAVMAQTLAESLAGIGEQDGRLADWSEAAGVSRGAHAPQASTSRDAGDEGLRLHVSGRAFDAGYTSRVDCASGPTGCLRWPSQGGLYSTAEGEGTSAMERFDTGGLESSFWSQPDPDPEDGAPGPSLMDDVGDELVRIKAHALVADHGIPGLLPIQPDTLTEVPLWLAIRLAACDRCELLLPQWMQRGTLQDVLLKEASSEAFVPGLPFYYYEFFRLLWAKVRHVFVEGSQLLGLVEQIHTQRLVKADRLVAKVGLDVAEFCNLGHAELRKVRPVVQAIMEARSLLSEG</sequence>
<proteinExistence type="predicted"/>
<dbReference type="PANTHER" id="PTHR12772">
    <property type="entry name" value="DNA REPLICATION COMPLEX GINS PROTEIN PSF2"/>
    <property type="match status" value="1"/>
</dbReference>
<dbReference type="Gene3D" id="3.40.5.50">
    <property type="match status" value="1"/>
</dbReference>
<accession>A0A8S1JCU2</accession>
<feature type="region of interest" description="Disordered" evidence="1">
    <location>
        <begin position="154"/>
        <end position="176"/>
    </location>
</feature>
<dbReference type="GO" id="GO:0006260">
    <property type="term" value="P:DNA replication"/>
    <property type="evidence" value="ECO:0007669"/>
    <property type="project" value="InterPro"/>
</dbReference>